<dbReference type="EMBL" id="JAULJE010000006">
    <property type="protein sequence ID" value="KAK1342015.1"/>
    <property type="molecule type" value="Genomic_DNA"/>
</dbReference>
<reference evidence="2" key="1">
    <citation type="submission" date="2023-06" db="EMBL/GenBank/DDBJ databases">
        <title>Reference genome for the Northern bat (Eptesicus nilssonii), a most northern bat species.</title>
        <authorList>
            <person name="Laine V.N."/>
            <person name="Pulliainen A.T."/>
            <person name="Lilley T.M."/>
        </authorList>
    </citation>
    <scope>NUCLEOTIDE SEQUENCE</scope>
    <source>
        <strain evidence="2">BLF_Eptnil</strain>
        <tissue evidence="2">Kidney</tissue>
    </source>
</reference>
<keyword evidence="1" id="KW-0812">Transmembrane</keyword>
<organism evidence="2 3">
    <name type="scientific">Cnephaeus nilssonii</name>
    <name type="common">Northern bat</name>
    <name type="synonym">Eptesicus nilssonii</name>
    <dbReference type="NCBI Taxonomy" id="3371016"/>
    <lineage>
        <taxon>Eukaryota</taxon>
        <taxon>Metazoa</taxon>
        <taxon>Chordata</taxon>
        <taxon>Craniata</taxon>
        <taxon>Vertebrata</taxon>
        <taxon>Euteleostomi</taxon>
        <taxon>Mammalia</taxon>
        <taxon>Eutheria</taxon>
        <taxon>Laurasiatheria</taxon>
        <taxon>Chiroptera</taxon>
        <taxon>Yangochiroptera</taxon>
        <taxon>Vespertilionidae</taxon>
        <taxon>Cnephaeus</taxon>
    </lineage>
</organism>
<keyword evidence="3" id="KW-1185">Reference proteome</keyword>
<evidence type="ECO:0000256" key="1">
    <source>
        <dbReference type="SAM" id="Phobius"/>
    </source>
</evidence>
<name>A0AA40LQL3_CNENI</name>
<dbReference type="AlphaFoldDB" id="A0AA40LQL3"/>
<protein>
    <submittedName>
        <fullName evidence="2">Uncharacterized protein</fullName>
    </submittedName>
</protein>
<evidence type="ECO:0000313" key="2">
    <source>
        <dbReference type="EMBL" id="KAK1342015.1"/>
    </source>
</evidence>
<sequence>MSLTLSQGENLVVPRLLDISVFFIVLICLYVLHGVLAFLILLLLWGFGGRHGTWWVSGMRCWQWVAVEALLAPITVGTRQDSGAESGFGFGFFRSRIALSTCIAADFTCRMLDWTGLYYGAEILGSGLNSDPAEDKIGLFHAYGPTIPGSWVSSSCDLTLPTGLQPIRANKMAVNLHMLREGGVKKAESIAAARLGGGAAVEHVAMVASEAVVGSVSGCNAATVVAVAAVGGARSWGSRRGTAVCEAAVALGAVMAAGGAWRGRWRVVGGWRVVGRVGG</sequence>
<gene>
    <name evidence="2" type="ORF">QTO34_016768</name>
</gene>
<feature type="transmembrane region" description="Helical" evidence="1">
    <location>
        <begin position="20"/>
        <end position="45"/>
    </location>
</feature>
<accession>A0AA40LQL3</accession>
<dbReference type="Proteomes" id="UP001177744">
    <property type="component" value="Unassembled WGS sequence"/>
</dbReference>
<keyword evidence="1" id="KW-1133">Transmembrane helix</keyword>
<evidence type="ECO:0000313" key="3">
    <source>
        <dbReference type="Proteomes" id="UP001177744"/>
    </source>
</evidence>
<comment type="caution">
    <text evidence="2">The sequence shown here is derived from an EMBL/GenBank/DDBJ whole genome shotgun (WGS) entry which is preliminary data.</text>
</comment>
<proteinExistence type="predicted"/>
<keyword evidence="1" id="KW-0472">Membrane</keyword>